<keyword evidence="3 7" id="KW-0812">Transmembrane</keyword>
<proteinExistence type="predicted"/>
<dbReference type="InterPro" id="IPR014345">
    <property type="entry name" value="XrtA_polysacc_chain"/>
</dbReference>
<feature type="compositionally biased region" description="Basic and acidic residues" evidence="6">
    <location>
        <begin position="302"/>
        <end position="313"/>
    </location>
</feature>
<dbReference type="PANTHER" id="PTHR32309:SF13">
    <property type="entry name" value="FERRIC ENTEROBACTIN TRANSPORT PROTEIN FEPE"/>
    <property type="match status" value="1"/>
</dbReference>
<dbReference type="AlphaFoldDB" id="A0A1J5R376"/>
<organism evidence="9">
    <name type="scientific">mine drainage metagenome</name>
    <dbReference type="NCBI Taxonomy" id="410659"/>
    <lineage>
        <taxon>unclassified sequences</taxon>
        <taxon>metagenomes</taxon>
        <taxon>ecological metagenomes</taxon>
    </lineage>
</organism>
<evidence type="ECO:0000256" key="3">
    <source>
        <dbReference type="ARBA" id="ARBA00022692"/>
    </source>
</evidence>
<evidence type="ECO:0000313" key="9">
    <source>
        <dbReference type="EMBL" id="OIQ84179.1"/>
    </source>
</evidence>
<dbReference type="EMBL" id="MLJW01000639">
    <property type="protein sequence ID" value="OIQ84179.1"/>
    <property type="molecule type" value="Genomic_DNA"/>
</dbReference>
<dbReference type="GO" id="GO:0004713">
    <property type="term" value="F:protein tyrosine kinase activity"/>
    <property type="evidence" value="ECO:0007669"/>
    <property type="project" value="TreeGrafter"/>
</dbReference>
<evidence type="ECO:0000256" key="2">
    <source>
        <dbReference type="ARBA" id="ARBA00022475"/>
    </source>
</evidence>
<reference evidence="9" key="1">
    <citation type="submission" date="2016-10" db="EMBL/GenBank/DDBJ databases">
        <title>Sequence of Gallionella enrichment culture.</title>
        <authorList>
            <person name="Poehlein A."/>
            <person name="Muehling M."/>
            <person name="Daniel R."/>
        </authorList>
    </citation>
    <scope>NUCLEOTIDE SEQUENCE</scope>
</reference>
<feature type="region of interest" description="Disordered" evidence="6">
    <location>
        <begin position="302"/>
        <end position="323"/>
    </location>
</feature>
<comment type="caution">
    <text evidence="9">The sequence shown here is derived from an EMBL/GenBank/DDBJ whole genome shotgun (WGS) entry which is preliminary data.</text>
</comment>
<dbReference type="Pfam" id="PF02706">
    <property type="entry name" value="Wzz"/>
    <property type="match status" value="1"/>
</dbReference>
<keyword evidence="2" id="KW-1003">Cell membrane</keyword>
<dbReference type="GO" id="GO:0005886">
    <property type="term" value="C:plasma membrane"/>
    <property type="evidence" value="ECO:0007669"/>
    <property type="project" value="UniProtKB-SubCell"/>
</dbReference>
<dbReference type="NCBIfam" id="TIGR03007">
    <property type="entry name" value="pepcterm_ChnLen"/>
    <property type="match status" value="1"/>
</dbReference>
<feature type="transmembrane region" description="Helical" evidence="7">
    <location>
        <begin position="436"/>
        <end position="460"/>
    </location>
</feature>
<dbReference type="InterPro" id="IPR050445">
    <property type="entry name" value="Bact_polysacc_biosynth/exp"/>
</dbReference>
<keyword evidence="4 7" id="KW-1133">Transmembrane helix</keyword>
<evidence type="ECO:0000259" key="8">
    <source>
        <dbReference type="Pfam" id="PF02706"/>
    </source>
</evidence>
<protein>
    <submittedName>
        <fullName evidence="9">Chromosome partition protein Smc</fullName>
    </submittedName>
</protein>
<feature type="transmembrane region" description="Helical" evidence="7">
    <location>
        <begin position="498"/>
        <end position="520"/>
    </location>
</feature>
<evidence type="ECO:0000256" key="5">
    <source>
        <dbReference type="ARBA" id="ARBA00023136"/>
    </source>
</evidence>
<sequence>MNDLLRPLFNLLPSMWEKRWWGLAVAWVVALLGAIGVVLYHERYMASATVFVDTQTMLRPLMTGLSVQPDVGEQVNMLARTLLSRPNVVRIAEENRLISPSTPPDTRERIIEALTKGVQVKINGRDNLYQISYIGRDPAQALGVVRSVLELFVNNGLATNQKDSAQALHFIDSQIAIYDKKLRDAENKLKDFKTQNPGYSGQASTDYYTRVSQLQDQLTLLQGQLTSAASSRDTLRRQLADIRPTLSPSLVPGANAGLLPQPSEIDVRIAAQRKHLDDLLQRYTDAYPDVVATRQTLARLERERQEQAKRKAAEPAPAAGTGIQYSEATNPVYQQLRISLAQADANVAALQSQVGDVQARLGQLRAQVGKLPKLDEQYVQLNRDYSVINENYQKLVQRREAAVISRDQDQSQKLDYFHVVDPPRASPRPLFPHRSVLIAFVLVFALGLGALASYLLVLLFPTFRSSRELRESTDRAVLGSISLVFTPAQTKTEQQRQVLFMTGAGSLVILYLAWVVLNVLHLIHY</sequence>
<evidence type="ECO:0000256" key="1">
    <source>
        <dbReference type="ARBA" id="ARBA00004651"/>
    </source>
</evidence>
<dbReference type="PANTHER" id="PTHR32309">
    <property type="entry name" value="TYROSINE-PROTEIN KINASE"/>
    <property type="match status" value="1"/>
</dbReference>
<comment type="subcellular location">
    <subcellularLocation>
        <location evidence="1">Cell membrane</location>
        <topology evidence="1">Multi-pass membrane protein</topology>
    </subcellularLocation>
</comment>
<feature type="transmembrane region" description="Helical" evidence="7">
    <location>
        <begin position="20"/>
        <end position="40"/>
    </location>
</feature>
<dbReference type="InterPro" id="IPR003856">
    <property type="entry name" value="LPS_length_determ_N"/>
</dbReference>
<accession>A0A1J5R376</accession>
<evidence type="ECO:0000256" key="4">
    <source>
        <dbReference type="ARBA" id="ARBA00022989"/>
    </source>
</evidence>
<feature type="domain" description="Polysaccharide chain length determinant N-terminal" evidence="8">
    <location>
        <begin position="8"/>
        <end position="86"/>
    </location>
</feature>
<gene>
    <name evidence="9" type="primary">smc_27</name>
    <name evidence="9" type="ORF">GALL_340090</name>
</gene>
<keyword evidence="5 7" id="KW-0472">Membrane</keyword>
<name>A0A1J5R376_9ZZZZ</name>
<evidence type="ECO:0000256" key="6">
    <source>
        <dbReference type="SAM" id="MobiDB-lite"/>
    </source>
</evidence>
<evidence type="ECO:0000256" key="7">
    <source>
        <dbReference type="SAM" id="Phobius"/>
    </source>
</evidence>